<evidence type="ECO:0000256" key="1">
    <source>
        <dbReference type="ARBA" id="ARBA00001070"/>
    </source>
</evidence>
<evidence type="ECO:0000256" key="2">
    <source>
        <dbReference type="ARBA" id="ARBA00011897"/>
    </source>
</evidence>
<dbReference type="InterPro" id="IPR051167">
    <property type="entry name" value="Prolyl_oligopep/macrocyclase"/>
</dbReference>
<name>A0ABZ2M1F5_9BACT</name>
<dbReference type="PANTHER" id="PTHR42881:SF2">
    <property type="entry name" value="PROLYL ENDOPEPTIDASE"/>
    <property type="match status" value="1"/>
</dbReference>
<feature type="domain" description="Peptidase S9A N-terminal" evidence="7">
    <location>
        <begin position="6"/>
        <end position="406"/>
    </location>
</feature>
<dbReference type="Pfam" id="PF00326">
    <property type="entry name" value="Peptidase_S9"/>
    <property type="match status" value="1"/>
</dbReference>
<dbReference type="RefSeq" id="WP_394826675.1">
    <property type="nucleotide sequence ID" value="NZ_CP089984.1"/>
</dbReference>
<feature type="domain" description="Peptidase S9 prolyl oligopeptidase catalytic" evidence="6">
    <location>
        <begin position="470"/>
        <end position="684"/>
    </location>
</feature>
<dbReference type="PRINTS" id="PR00862">
    <property type="entry name" value="PROLIGOPTASE"/>
</dbReference>
<gene>
    <name evidence="8" type="ORF">LZC94_07165</name>
</gene>
<proteinExistence type="predicted"/>
<dbReference type="SUPFAM" id="SSF50993">
    <property type="entry name" value="Peptidase/esterase 'gauge' domain"/>
    <property type="match status" value="1"/>
</dbReference>
<keyword evidence="4" id="KW-0378">Hydrolase</keyword>
<evidence type="ECO:0000313" key="8">
    <source>
        <dbReference type="EMBL" id="WXB17046.1"/>
    </source>
</evidence>
<dbReference type="PANTHER" id="PTHR42881">
    <property type="entry name" value="PROLYL ENDOPEPTIDASE"/>
    <property type="match status" value="1"/>
</dbReference>
<protein>
    <recommendedName>
        <fullName evidence="2">prolyl oligopeptidase</fullName>
        <ecNumber evidence="2">3.4.21.26</ecNumber>
    </recommendedName>
</protein>
<dbReference type="EC" id="3.4.21.26" evidence="2"/>
<keyword evidence="9" id="KW-1185">Reference proteome</keyword>
<dbReference type="InterPro" id="IPR029058">
    <property type="entry name" value="AB_hydrolase_fold"/>
</dbReference>
<dbReference type="InterPro" id="IPR023302">
    <property type="entry name" value="Pept_S9A_N"/>
</dbReference>
<evidence type="ECO:0000259" key="7">
    <source>
        <dbReference type="Pfam" id="PF02897"/>
    </source>
</evidence>
<sequence length="686" mass="76068">MPKPGAVTETLHGVTVEDPFRWLEDGDAPDVKAWTDQQNEKTRKFLELAPSHEVLRREISELLHVGVVGAPFVATPAPGQRRYFHMKREGEQNQPTLYVRDKVDGPDRVLIDASALSADGTSAIDWWYPSRDGKFVAWGRSEDGSEDSTLFIRDVKTGKDLPDRIPYARYASVAWEPGNKAFYYTRHPEPGSVPPGDEKYYSKVFRHVVGADPKDDVLVFGSGREKTDTPGVVLSPNGRWLVVSVHQGWAKSEVYMQDLHAKGAGTNANKWTEVAVRTEALFDPIVRDDRMYILTNDGAPHYRLFAVDYKQPDRTHWKELIVEGPDVLTGVDIIGKTIVATYLHEASTRIERFDLQGKAKGPIPLPGIGTAMVSGAHDGDEAFVEFFSYATPPTVSRVDLKNSASKPEIWDRVGEKFANEKINVNLLHATSKDGTKIPMFVVSGEGFTKNGETPTVLWGYGGFNQLMTPTFSARTLATVRHGGVWVFTILRGGGEFGEEWHKAGMLANKQNVFDDFIACAEEVIAQKITNPSRLAIGGGSNGGLLTSVAATQRPELFRAGLSLVPLTDMVRYTHFRIAQAWIPEYGDPANPEQFKVLYAYSPYHHVKDGVRYPAMLFTSAESDARVDPMHARKMAARMQEAQGAPDRPILLRLETKAGHGAGKPTHKLVDEVTDELSFLFHELGVK</sequence>
<dbReference type="EMBL" id="CP089984">
    <property type="protein sequence ID" value="WXB17046.1"/>
    <property type="molecule type" value="Genomic_DNA"/>
</dbReference>
<evidence type="ECO:0000256" key="4">
    <source>
        <dbReference type="ARBA" id="ARBA00022801"/>
    </source>
</evidence>
<comment type="catalytic activity">
    <reaction evidence="1">
        <text>Hydrolysis of Pro-|-Xaa &gt;&gt; Ala-|-Xaa in oligopeptides.</text>
        <dbReference type="EC" id="3.4.21.26"/>
    </reaction>
</comment>
<evidence type="ECO:0000256" key="5">
    <source>
        <dbReference type="ARBA" id="ARBA00022825"/>
    </source>
</evidence>
<evidence type="ECO:0000313" key="9">
    <source>
        <dbReference type="Proteomes" id="UP001370348"/>
    </source>
</evidence>
<dbReference type="Pfam" id="PF02897">
    <property type="entry name" value="Peptidase_S9_N"/>
    <property type="match status" value="1"/>
</dbReference>
<dbReference type="InterPro" id="IPR001375">
    <property type="entry name" value="Peptidase_S9_cat"/>
</dbReference>
<accession>A0ABZ2M1F5</accession>
<dbReference type="Gene3D" id="3.40.50.1820">
    <property type="entry name" value="alpha/beta hydrolase"/>
    <property type="match status" value="1"/>
</dbReference>
<keyword evidence="3" id="KW-0645">Protease</keyword>
<organism evidence="8 9">
    <name type="scientific">Pendulispora albinea</name>
    <dbReference type="NCBI Taxonomy" id="2741071"/>
    <lineage>
        <taxon>Bacteria</taxon>
        <taxon>Pseudomonadati</taxon>
        <taxon>Myxococcota</taxon>
        <taxon>Myxococcia</taxon>
        <taxon>Myxococcales</taxon>
        <taxon>Sorangiineae</taxon>
        <taxon>Pendulisporaceae</taxon>
        <taxon>Pendulispora</taxon>
    </lineage>
</organism>
<dbReference type="Proteomes" id="UP001370348">
    <property type="component" value="Chromosome"/>
</dbReference>
<dbReference type="InterPro" id="IPR002470">
    <property type="entry name" value="Peptidase_S9A"/>
</dbReference>
<dbReference type="Gene3D" id="2.130.10.120">
    <property type="entry name" value="Prolyl oligopeptidase, N-terminal domain"/>
    <property type="match status" value="1"/>
</dbReference>
<keyword evidence="5" id="KW-0720">Serine protease</keyword>
<evidence type="ECO:0000256" key="3">
    <source>
        <dbReference type="ARBA" id="ARBA00022670"/>
    </source>
</evidence>
<reference evidence="8 9" key="1">
    <citation type="submission" date="2021-12" db="EMBL/GenBank/DDBJ databases">
        <title>Discovery of the Pendulisporaceae a myxobacterial family with distinct sporulation behavior and unique specialized metabolism.</title>
        <authorList>
            <person name="Garcia R."/>
            <person name="Popoff A."/>
            <person name="Bader C.D."/>
            <person name="Loehr J."/>
            <person name="Walesch S."/>
            <person name="Walt C."/>
            <person name="Boldt J."/>
            <person name="Bunk B."/>
            <person name="Haeckl F.J.F.P.J."/>
            <person name="Gunesch A.P."/>
            <person name="Birkelbach J."/>
            <person name="Nuebel U."/>
            <person name="Pietschmann T."/>
            <person name="Bach T."/>
            <person name="Mueller R."/>
        </authorList>
    </citation>
    <scope>NUCLEOTIDE SEQUENCE [LARGE SCALE GENOMIC DNA]</scope>
    <source>
        <strain evidence="8 9">MSr11954</strain>
    </source>
</reference>
<evidence type="ECO:0000259" key="6">
    <source>
        <dbReference type="Pfam" id="PF00326"/>
    </source>
</evidence>
<dbReference type="SUPFAM" id="SSF53474">
    <property type="entry name" value="alpha/beta-Hydrolases"/>
    <property type="match status" value="1"/>
</dbReference>